<evidence type="ECO:0000313" key="2">
    <source>
        <dbReference type="EMBL" id="KAJ4745128.1"/>
    </source>
</evidence>
<keyword evidence="3" id="KW-1185">Reference proteome</keyword>
<sequence length="362" mass="42074">MGCSTSIHKEEKNKERCKIDNSRTWTDMPIELMQLLVPRLCLVDCVRLASLCKAWNSLSNLIQDAMVNPWLIYCENESSTWKIFDPVCGKEYSIDMKWLGFSENLTFLYSKDGWVLASKEDNSLFLINSLRRECVISLPKLNTCCRFKPLAFSSAPTSPDCVVVIAEFEGEHIAEVSTWSPGEEQWSTTSFQDEIGYNVLCNPVFTRGEFYWYSNGGELLVFNPFQKTWKVLEIETPTKMASYYRRLVMECYLVKSGADLITVFRGLKTEPMQIFKLDRLNMVWSELHDIGDVSIFLDCRATIAKSFPEKWCRNRIYLCGFSDNHIERSAFYSLETAQYHPKYPRNFKEPMVYIWIEPNLTS</sequence>
<dbReference type="PANTHER" id="PTHR33127">
    <property type="entry name" value="TRANSMEMBRANE PROTEIN"/>
    <property type="match status" value="1"/>
</dbReference>
<dbReference type="SUPFAM" id="SSF81383">
    <property type="entry name" value="F-box domain"/>
    <property type="match status" value="1"/>
</dbReference>
<proteinExistence type="predicted"/>
<comment type="caution">
    <text evidence="2">The sequence shown here is derived from an EMBL/GenBank/DDBJ whole genome shotgun (WGS) entry which is preliminary data.</text>
</comment>
<dbReference type="EMBL" id="JAMFTS010000005">
    <property type="protein sequence ID" value="KAJ4745128.1"/>
    <property type="molecule type" value="Genomic_DNA"/>
</dbReference>
<dbReference type="SUPFAM" id="SSF50965">
    <property type="entry name" value="Galactose oxidase, central domain"/>
    <property type="match status" value="1"/>
</dbReference>
<evidence type="ECO:0000313" key="3">
    <source>
        <dbReference type="Proteomes" id="UP001140206"/>
    </source>
</evidence>
<accession>A0AAV8BPW0</accession>
<dbReference type="InterPro" id="IPR005174">
    <property type="entry name" value="KIB1-4_b-propeller"/>
</dbReference>
<protein>
    <submittedName>
        <fullName evidence="2">F-box protein family-like</fullName>
    </submittedName>
</protein>
<name>A0AAV8BPW0_9POAL</name>
<dbReference type="Proteomes" id="UP001140206">
    <property type="component" value="Chromosome 5"/>
</dbReference>
<feature type="domain" description="KIB1-4 beta-propeller" evidence="1">
    <location>
        <begin position="106"/>
        <end position="323"/>
    </location>
</feature>
<dbReference type="Pfam" id="PF03478">
    <property type="entry name" value="Beta-prop_KIB1-4"/>
    <property type="match status" value="1"/>
</dbReference>
<gene>
    <name evidence="2" type="ORF">LUZ62_079533</name>
</gene>
<organism evidence="2 3">
    <name type="scientific">Rhynchospora pubera</name>
    <dbReference type="NCBI Taxonomy" id="906938"/>
    <lineage>
        <taxon>Eukaryota</taxon>
        <taxon>Viridiplantae</taxon>
        <taxon>Streptophyta</taxon>
        <taxon>Embryophyta</taxon>
        <taxon>Tracheophyta</taxon>
        <taxon>Spermatophyta</taxon>
        <taxon>Magnoliopsida</taxon>
        <taxon>Liliopsida</taxon>
        <taxon>Poales</taxon>
        <taxon>Cyperaceae</taxon>
        <taxon>Cyperoideae</taxon>
        <taxon>Rhynchosporeae</taxon>
        <taxon>Rhynchospora</taxon>
    </lineage>
</organism>
<evidence type="ECO:0000259" key="1">
    <source>
        <dbReference type="Pfam" id="PF03478"/>
    </source>
</evidence>
<dbReference type="AlphaFoldDB" id="A0AAV8BPW0"/>
<dbReference type="InterPro" id="IPR011043">
    <property type="entry name" value="Gal_Oxase/kelch_b-propeller"/>
</dbReference>
<dbReference type="PANTHER" id="PTHR33127:SF97">
    <property type="entry name" value="OS08G0448300 PROTEIN"/>
    <property type="match status" value="1"/>
</dbReference>
<reference evidence="2" key="1">
    <citation type="submission" date="2022-08" db="EMBL/GenBank/DDBJ databases">
        <authorList>
            <person name="Marques A."/>
        </authorList>
    </citation>
    <scope>NUCLEOTIDE SEQUENCE</scope>
    <source>
        <strain evidence="2">RhyPub2mFocal</strain>
        <tissue evidence="2">Leaves</tissue>
    </source>
</reference>
<dbReference type="InterPro" id="IPR036047">
    <property type="entry name" value="F-box-like_dom_sf"/>
</dbReference>